<dbReference type="Gene3D" id="3.40.190.10">
    <property type="entry name" value="Periplasmic binding protein-like II"/>
    <property type="match status" value="2"/>
</dbReference>
<evidence type="ECO:0000313" key="4">
    <source>
        <dbReference type="Proteomes" id="UP000193355"/>
    </source>
</evidence>
<keyword evidence="4" id="KW-1185">Reference proteome</keyword>
<evidence type="ECO:0000313" key="3">
    <source>
        <dbReference type="EMBL" id="SMG17514.1"/>
    </source>
</evidence>
<feature type="domain" description="Solute-binding protein family 3/N-terminal" evidence="2">
    <location>
        <begin position="45"/>
        <end position="282"/>
    </location>
</feature>
<dbReference type="PANTHER" id="PTHR35936">
    <property type="entry name" value="MEMBRANE-BOUND LYTIC MUREIN TRANSGLYCOSYLASE F"/>
    <property type="match status" value="1"/>
</dbReference>
<dbReference type="PANTHER" id="PTHR35936:SF17">
    <property type="entry name" value="ARGININE-BINDING EXTRACELLULAR PROTEIN ARTP"/>
    <property type="match status" value="1"/>
</dbReference>
<evidence type="ECO:0000256" key="1">
    <source>
        <dbReference type="ARBA" id="ARBA00022729"/>
    </source>
</evidence>
<dbReference type="Proteomes" id="UP000193355">
    <property type="component" value="Unassembled WGS sequence"/>
</dbReference>
<dbReference type="OrthoDB" id="6371790at2"/>
<dbReference type="STRING" id="561720.SAMN06275492_10467"/>
<organism evidence="3 4">
    <name type="scientific">Dethiosulfovibrio salsuginis</name>
    <dbReference type="NCBI Taxonomy" id="561720"/>
    <lineage>
        <taxon>Bacteria</taxon>
        <taxon>Thermotogati</taxon>
        <taxon>Synergistota</taxon>
        <taxon>Synergistia</taxon>
        <taxon>Synergistales</taxon>
        <taxon>Dethiosulfovibrionaceae</taxon>
        <taxon>Dethiosulfovibrio</taxon>
    </lineage>
</organism>
<protein>
    <submittedName>
        <fullName evidence="3">Amino acid ABC transporter substrate-binding protein, PAAT family</fullName>
    </submittedName>
</protein>
<dbReference type="RefSeq" id="WP_085543885.1">
    <property type="nucleotide sequence ID" value="NZ_FXBB01000004.1"/>
</dbReference>
<dbReference type="InterPro" id="IPR001638">
    <property type="entry name" value="Solute-binding_3/MltF_N"/>
</dbReference>
<dbReference type="EMBL" id="FXBB01000004">
    <property type="protein sequence ID" value="SMG17514.1"/>
    <property type="molecule type" value="Genomic_DNA"/>
</dbReference>
<dbReference type="AlphaFoldDB" id="A0A1X7IRZ6"/>
<proteinExistence type="predicted"/>
<evidence type="ECO:0000259" key="2">
    <source>
        <dbReference type="SMART" id="SM00062"/>
    </source>
</evidence>
<reference evidence="4" key="1">
    <citation type="submission" date="2017-04" db="EMBL/GenBank/DDBJ databases">
        <authorList>
            <person name="Varghese N."/>
            <person name="Submissions S."/>
        </authorList>
    </citation>
    <scope>NUCLEOTIDE SEQUENCE [LARGE SCALE GENOMIC DNA]</scope>
    <source>
        <strain evidence="4">USBA 82</strain>
    </source>
</reference>
<name>A0A1X7IRZ6_9BACT</name>
<dbReference type="SMART" id="SM00062">
    <property type="entry name" value="PBPb"/>
    <property type="match status" value="1"/>
</dbReference>
<accession>A0A1X7IRZ6</accession>
<sequence length="294" mass="32833">MRRTINATALAIASIAILTCQTWGSTLQDVLDRGQLRHLGVPYAKFVTGAGDGLDVELMKRFADHLGVAYSYVQSDWDNVIPDLIGKELSVVQGKALLGEKRPIRGDVIASGLTVLDWREELLLLSFPTFPTQVWLLATSRHPYRPIEPSGSISTDIERTRDMVKNSTVMGLKDTCLDPLLYDLDKKGGKIVYFDGETNDLVPAMIKGVSDLLLLDVPDFLVSLPSWQGRIKVLGPITETQTMAVAFSLEGKELKDSFETFFAELIEKGEYREMVTKYYPGLFNHFPLFLSNRN</sequence>
<gene>
    <name evidence="3" type="ORF">SAMN06275492_10467</name>
</gene>
<dbReference type="SUPFAM" id="SSF53850">
    <property type="entry name" value="Periplasmic binding protein-like II"/>
    <property type="match status" value="1"/>
</dbReference>
<keyword evidence="1" id="KW-0732">Signal</keyword>